<sequence length="483" mass="48341">MAVNFITSVAGLVNIANGDETFLLPGEVITGTADGVNLLSGATRTEFHNFGTVLAGFEAVEIFATNAYVVNNGVIQGTADGIDLNHTIAGASFGIVNNGDIIAGQEPIDVDTANGFSLNLINNGKIISTSGSPIIYGSGGMTSGTVWNTGLMQGGTLNIDASGTARLTNSGIIQTSLILMNNSAQTRIVNSGEIHGTNGPGSNVINAGINADSVVNSGLIVGDVQMGLGDDLYQSTASGQVLGTVLGSGGNDTLVGGASADTILGGDQNDKIVGNGGDDSLDGGNDNDFILGGTGNDEVLGGAGNDTLNAGGDNDTVYGEAGNDILVGQDGSDLLDGGDNDDTMDGGNGDDTLEGGDGNDILRGRAGEDDLAGGLGRDYMTGGEGADNFVFRALAGTVAGANRDQILDFEQGVDLIVVAGLSPGVFEFRGTSAFAPSGNPELRLNETATGSTIVQFDADGDGTIDAEIRVGGVTGLTADDFVL</sequence>
<dbReference type="Proteomes" id="UP000203589">
    <property type="component" value="Plasmid pSMS3-2"/>
</dbReference>
<dbReference type="Gene3D" id="2.150.10.10">
    <property type="entry name" value="Serralysin-like metalloprotease, C-terminal"/>
    <property type="match status" value="2"/>
</dbReference>
<dbReference type="InterPro" id="IPR011049">
    <property type="entry name" value="Serralysin-like_metalloprot_C"/>
</dbReference>
<protein>
    <submittedName>
        <fullName evidence="4">Leukotoxin</fullName>
    </submittedName>
</protein>
<dbReference type="SUPFAM" id="SSF51120">
    <property type="entry name" value="beta-Roll"/>
    <property type="match status" value="2"/>
</dbReference>
<dbReference type="InterPro" id="IPR001343">
    <property type="entry name" value="Hemolysn_Ca-bd"/>
</dbReference>
<dbReference type="Pfam" id="PF00353">
    <property type="entry name" value="HemolysinCabind"/>
    <property type="match status" value="3"/>
</dbReference>
<dbReference type="EMBL" id="CP022542">
    <property type="protein sequence ID" value="ASP23607.1"/>
    <property type="molecule type" value="Genomic_DNA"/>
</dbReference>
<dbReference type="PANTHER" id="PTHR38340:SF1">
    <property type="entry name" value="S-LAYER PROTEIN"/>
    <property type="match status" value="1"/>
</dbReference>
<evidence type="ECO:0000256" key="1">
    <source>
        <dbReference type="ARBA" id="ARBA00004613"/>
    </source>
</evidence>
<dbReference type="PROSITE" id="PS00330">
    <property type="entry name" value="HEMOLYSIN_CALCIUM"/>
    <property type="match status" value="1"/>
</dbReference>
<dbReference type="RefSeq" id="WP_198319981.1">
    <property type="nucleotide sequence ID" value="NZ_CP022542.1"/>
</dbReference>
<name>A0A222EBP0_9RHOB</name>
<gene>
    <name evidence="4" type="ORF">ANTHELSMS3_04709</name>
</gene>
<evidence type="ECO:0000256" key="3">
    <source>
        <dbReference type="SAM" id="MobiDB-lite"/>
    </source>
</evidence>
<dbReference type="KEGG" id="aht:ANTHELSMS3_04709"/>
<dbReference type="AlphaFoldDB" id="A0A222EBP0"/>
<keyword evidence="2" id="KW-0964">Secreted</keyword>
<geneLocation type="plasmid" evidence="5">
    <name>psms3-2</name>
</geneLocation>
<dbReference type="InterPro" id="IPR018511">
    <property type="entry name" value="Hemolysin-typ_Ca-bd_CS"/>
</dbReference>
<evidence type="ECO:0000313" key="5">
    <source>
        <dbReference type="Proteomes" id="UP000203589"/>
    </source>
</evidence>
<evidence type="ECO:0000256" key="2">
    <source>
        <dbReference type="ARBA" id="ARBA00022525"/>
    </source>
</evidence>
<comment type="subcellular location">
    <subcellularLocation>
        <location evidence="1">Secreted</location>
    </subcellularLocation>
</comment>
<dbReference type="InterPro" id="IPR050557">
    <property type="entry name" value="RTX_toxin/Mannuronan_C5-epim"/>
</dbReference>
<reference evidence="4 5" key="1">
    <citation type="submission" date="2017-07" db="EMBL/GenBank/DDBJ databases">
        <title>Genome Sequence of Antarctobacter heliothermus Strain SMS3 Isolated from a culture of the Diatom Skeletonema marinoi.</title>
        <authorList>
            <person name="Topel M."/>
            <person name="Pinder M.I.M."/>
            <person name="Johansson O.N."/>
            <person name="Kourtchenko O."/>
            <person name="Godhe A."/>
            <person name="Clarke A.K."/>
        </authorList>
    </citation>
    <scope>NUCLEOTIDE SEQUENCE [LARGE SCALE GENOMIC DNA]</scope>
    <source>
        <strain evidence="4 5">SMS3</strain>
        <plasmid evidence="5">Plasmid psms3-2</plasmid>
    </source>
</reference>
<keyword evidence="5" id="KW-1185">Reference proteome</keyword>
<dbReference type="PRINTS" id="PR00313">
    <property type="entry name" value="CABNDNGRPT"/>
</dbReference>
<feature type="region of interest" description="Disordered" evidence="3">
    <location>
        <begin position="330"/>
        <end position="364"/>
    </location>
</feature>
<keyword evidence="4" id="KW-0614">Plasmid</keyword>
<accession>A0A222EBP0</accession>
<evidence type="ECO:0000313" key="4">
    <source>
        <dbReference type="EMBL" id="ASP23607.1"/>
    </source>
</evidence>
<dbReference type="PANTHER" id="PTHR38340">
    <property type="entry name" value="S-LAYER PROTEIN"/>
    <property type="match status" value="1"/>
</dbReference>
<dbReference type="GO" id="GO:0005576">
    <property type="term" value="C:extracellular region"/>
    <property type="evidence" value="ECO:0007669"/>
    <property type="project" value="UniProtKB-SubCell"/>
</dbReference>
<proteinExistence type="predicted"/>
<organism evidence="4 5">
    <name type="scientific">Antarctobacter heliothermus</name>
    <dbReference type="NCBI Taxonomy" id="74033"/>
    <lineage>
        <taxon>Bacteria</taxon>
        <taxon>Pseudomonadati</taxon>
        <taxon>Pseudomonadota</taxon>
        <taxon>Alphaproteobacteria</taxon>
        <taxon>Rhodobacterales</taxon>
        <taxon>Roseobacteraceae</taxon>
        <taxon>Antarctobacter</taxon>
    </lineage>
</organism>
<dbReference type="GO" id="GO:0005509">
    <property type="term" value="F:calcium ion binding"/>
    <property type="evidence" value="ECO:0007669"/>
    <property type="project" value="InterPro"/>
</dbReference>